<dbReference type="GO" id="GO:0005576">
    <property type="term" value="C:extracellular region"/>
    <property type="evidence" value="ECO:0007669"/>
    <property type="project" value="UniProtKB-SubCell"/>
</dbReference>
<name>A0AAJ0GGU6_9PEZI</name>
<feature type="signal peptide" evidence="4">
    <location>
        <begin position="1"/>
        <end position="22"/>
    </location>
</feature>
<proteinExistence type="inferred from homology"/>
<evidence type="ECO:0000313" key="6">
    <source>
        <dbReference type="Proteomes" id="UP001271007"/>
    </source>
</evidence>
<dbReference type="EMBL" id="JAWDJX010000003">
    <property type="protein sequence ID" value="KAK3057291.1"/>
    <property type="molecule type" value="Genomic_DNA"/>
</dbReference>
<comment type="similarity">
    <text evidence="2">Belongs to the major royal jelly protein family.</text>
</comment>
<evidence type="ECO:0000256" key="3">
    <source>
        <dbReference type="ARBA" id="ARBA00022525"/>
    </source>
</evidence>
<reference evidence="5" key="1">
    <citation type="submission" date="2023-04" db="EMBL/GenBank/DDBJ databases">
        <title>Black Yeasts Isolated from many extreme environments.</title>
        <authorList>
            <person name="Coleine C."/>
            <person name="Stajich J.E."/>
            <person name="Selbmann L."/>
        </authorList>
    </citation>
    <scope>NUCLEOTIDE SEQUENCE</scope>
    <source>
        <strain evidence="5">CCFEE 5312</strain>
    </source>
</reference>
<accession>A0AAJ0GGU6</accession>
<gene>
    <name evidence="5" type="ORF">LTR09_001473</name>
</gene>
<evidence type="ECO:0000256" key="4">
    <source>
        <dbReference type="SAM" id="SignalP"/>
    </source>
</evidence>
<dbReference type="Gene3D" id="2.120.10.30">
    <property type="entry name" value="TolB, C-terminal domain"/>
    <property type="match status" value="1"/>
</dbReference>
<dbReference type="InterPro" id="IPR017996">
    <property type="entry name" value="MRJP/yellow-related"/>
</dbReference>
<sequence length="378" mass="41081">MLFDTFRTLALALAVTTQYAFAQRFYGPEDPRLQIQITTQNPINGVSKTPDGRIFVAYARVDGSTGPQIAEWDQTTNTSTAYPNEKWNSYSDGDDPATHFVGINSQRVGPDGNLYVVDKGATAIGGAVMFPYGPKLVVVDTQTNEVSKVYFMGNVTRSNSLLDDVRFNPITGKAYLTDAGSPGLIVLDLLTGNAIRVLDDDASTGATTAVSAEGTLLHLGSKPAFIYADQLELSPNAKYFYYQPASGGMSRIETKLLDQATYNSSLNSNSVLGLFVEPYANTPSTGGTAIDAEGNIYVSDVDSQRIIKIFPNSTMTLLVQDPRLLWVDAMWIDLQHRLWLPAAQLNRGIPFQGKNLEEAPLYVFSIDIGVGPSQIDHA</sequence>
<organism evidence="5 6">
    <name type="scientific">Extremus antarcticus</name>
    <dbReference type="NCBI Taxonomy" id="702011"/>
    <lineage>
        <taxon>Eukaryota</taxon>
        <taxon>Fungi</taxon>
        <taxon>Dikarya</taxon>
        <taxon>Ascomycota</taxon>
        <taxon>Pezizomycotina</taxon>
        <taxon>Dothideomycetes</taxon>
        <taxon>Dothideomycetidae</taxon>
        <taxon>Mycosphaerellales</taxon>
        <taxon>Extremaceae</taxon>
        <taxon>Extremus</taxon>
    </lineage>
</organism>
<feature type="chain" id="PRO_5042532479" description="Major royal jelly protein" evidence="4">
    <location>
        <begin position="23"/>
        <end position="378"/>
    </location>
</feature>
<protein>
    <recommendedName>
        <fullName evidence="7">Major royal jelly protein</fullName>
    </recommendedName>
</protein>
<evidence type="ECO:0000256" key="1">
    <source>
        <dbReference type="ARBA" id="ARBA00004613"/>
    </source>
</evidence>
<evidence type="ECO:0008006" key="7">
    <source>
        <dbReference type="Google" id="ProtNLM"/>
    </source>
</evidence>
<dbReference type="SUPFAM" id="SSF63829">
    <property type="entry name" value="Calcium-dependent phosphotriesterase"/>
    <property type="match status" value="1"/>
</dbReference>
<keyword evidence="3" id="KW-0964">Secreted</keyword>
<comment type="caution">
    <text evidence="5">The sequence shown here is derived from an EMBL/GenBank/DDBJ whole genome shotgun (WGS) entry which is preliminary data.</text>
</comment>
<dbReference type="InterPro" id="IPR011042">
    <property type="entry name" value="6-blade_b-propeller_TolB-like"/>
</dbReference>
<dbReference type="PANTHER" id="PTHR10009">
    <property type="entry name" value="PROTEIN YELLOW-RELATED"/>
    <property type="match status" value="1"/>
</dbReference>
<evidence type="ECO:0000313" key="5">
    <source>
        <dbReference type="EMBL" id="KAK3057291.1"/>
    </source>
</evidence>
<comment type="subcellular location">
    <subcellularLocation>
        <location evidence="1">Secreted</location>
    </subcellularLocation>
</comment>
<keyword evidence="4" id="KW-0732">Signal</keyword>
<dbReference type="AlphaFoldDB" id="A0AAJ0GGU6"/>
<evidence type="ECO:0000256" key="2">
    <source>
        <dbReference type="ARBA" id="ARBA00009127"/>
    </source>
</evidence>
<dbReference type="PANTHER" id="PTHR10009:SF18">
    <property type="entry name" value="PROTEIN YELLOW-LIKE PROTEIN"/>
    <property type="match status" value="1"/>
</dbReference>
<dbReference type="Pfam" id="PF03022">
    <property type="entry name" value="MRJP"/>
    <property type="match status" value="1"/>
</dbReference>
<dbReference type="Proteomes" id="UP001271007">
    <property type="component" value="Unassembled WGS sequence"/>
</dbReference>
<keyword evidence="6" id="KW-1185">Reference proteome</keyword>